<dbReference type="Proteomes" id="UP001360560">
    <property type="component" value="Unassembled WGS sequence"/>
</dbReference>
<evidence type="ECO:0000313" key="6">
    <source>
        <dbReference type="EMBL" id="GMM34267.1"/>
    </source>
</evidence>
<evidence type="ECO:0000256" key="3">
    <source>
        <dbReference type="ARBA" id="ARBA00023274"/>
    </source>
</evidence>
<keyword evidence="3" id="KW-0687">Ribonucleoprotein</keyword>
<dbReference type="GeneID" id="90072246"/>
<dbReference type="Pfam" id="PF00281">
    <property type="entry name" value="Ribosomal_L5"/>
    <property type="match status" value="1"/>
</dbReference>
<evidence type="ECO:0000313" key="7">
    <source>
        <dbReference type="Proteomes" id="UP001360560"/>
    </source>
</evidence>
<name>A0AAV5QI30_9ASCO</name>
<feature type="domain" description="Large ribosomal subunit protein uL5 N-terminal" evidence="4">
    <location>
        <begin position="134"/>
        <end position="187"/>
    </location>
</feature>
<dbReference type="AlphaFoldDB" id="A0AAV5QI30"/>
<reference evidence="6 7" key="1">
    <citation type="journal article" date="2023" name="Elife">
        <title>Identification of key yeast species and microbe-microbe interactions impacting larval growth of Drosophila in the wild.</title>
        <authorList>
            <person name="Mure A."/>
            <person name="Sugiura Y."/>
            <person name="Maeda R."/>
            <person name="Honda K."/>
            <person name="Sakurai N."/>
            <person name="Takahashi Y."/>
            <person name="Watada M."/>
            <person name="Katoh T."/>
            <person name="Gotoh A."/>
            <person name="Gotoh Y."/>
            <person name="Taniguchi I."/>
            <person name="Nakamura K."/>
            <person name="Hayashi T."/>
            <person name="Katayama T."/>
            <person name="Uemura T."/>
            <person name="Hattori Y."/>
        </authorList>
    </citation>
    <scope>NUCLEOTIDE SEQUENCE [LARGE SCALE GENOMIC DNA]</scope>
    <source>
        <strain evidence="6 7">SC-9</strain>
    </source>
</reference>
<dbReference type="SUPFAM" id="SSF55282">
    <property type="entry name" value="RL5-like"/>
    <property type="match status" value="1"/>
</dbReference>
<dbReference type="GO" id="GO:0005840">
    <property type="term" value="C:ribosome"/>
    <property type="evidence" value="ECO:0007669"/>
    <property type="project" value="UniProtKB-KW"/>
</dbReference>
<dbReference type="Pfam" id="PF00673">
    <property type="entry name" value="Ribosomal_L5_C"/>
    <property type="match status" value="1"/>
</dbReference>
<dbReference type="PANTHER" id="PTHR11994">
    <property type="entry name" value="60S RIBOSOMAL PROTEIN L11-RELATED"/>
    <property type="match status" value="1"/>
</dbReference>
<keyword evidence="2 6" id="KW-0689">Ribosomal protein</keyword>
<keyword evidence="7" id="KW-1185">Reference proteome</keyword>
<evidence type="ECO:0000259" key="4">
    <source>
        <dbReference type="Pfam" id="PF00281"/>
    </source>
</evidence>
<evidence type="ECO:0000256" key="1">
    <source>
        <dbReference type="ARBA" id="ARBA00008553"/>
    </source>
</evidence>
<dbReference type="GO" id="GO:0006412">
    <property type="term" value="P:translation"/>
    <property type="evidence" value="ECO:0007669"/>
    <property type="project" value="InterPro"/>
</dbReference>
<protein>
    <submittedName>
        <fullName evidence="6">Mitochondrial 54S ribosomal protein YmL7/YmL5</fullName>
    </submittedName>
</protein>
<evidence type="ECO:0000256" key="2">
    <source>
        <dbReference type="ARBA" id="ARBA00022980"/>
    </source>
</evidence>
<proteinExistence type="inferred from homology"/>
<dbReference type="InterPro" id="IPR002132">
    <property type="entry name" value="Ribosomal_uL5"/>
</dbReference>
<sequence length="295" mass="33739">MKVNTLGLRSFSSSSIVKGKPGYSIVHPVHHTVKIDKKVLSPRFPELKYPKNDPRSPHFKPVNVAPDRLKEHYLNILKSDLMYMTYKHDEADKIEGAKKREWDGTSAYHLNRNLRRPSGFVKEQPDSHRVTNKNVPELKSIHINCFVPLAVTNPHHAISSMLQVQQITGEKPQPIYTKSDVGRWQIRRSRRAGAKIELKGKPMNDFLLTLTELVLPRIPEFQGLRNKSGDTYGNLHFGLTHKQVRLFPEISSNPDLWPRTYGLHITFNTTAERDTQARMLLSGLGLPFFGGERHS</sequence>
<dbReference type="InterPro" id="IPR031310">
    <property type="entry name" value="Ribosomal_uL5_N"/>
</dbReference>
<dbReference type="GO" id="GO:0003735">
    <property type="term" value="F:structural constituent of ribosome"/>
    <property type="evidence" value="ECO:0007669"/>
    <property type="project" value="InterPro"/>
</dbReference>
<dbReference type="InterPro" id="IPR022803">
    <property type="entry name" value="Ribosomal_uL5_dom_sf"/>
</dbReference>
<dbReference type="Gene3D" id="3.30.1440.10">
    <property type="match status" value="1"/>
</dbReference>
<organism evidence="6 7">
    <name type="scientific">Saccharomycopsis crataegensis</name>
    <dbReference type="NCBI Taxonomy" id="43959"/>
    <lineage>
        <taxon>Eukaryota</taxon>
        <taxon>Fungi</taxon>
        <taxon>Dikarya</taxon>
        <taxon>Ascomycota</taxon>
        <taxon>Saccharomycotina</taxon>
        <taxon>Saccharomycetes</taxon>
        <taxon>Saccharomycopsidaceae</taxon>
        <taxon>Saccharomycopsis</taxon>
    </lineage>
</organism>
<gene>
    <name evidence="6" type="ORF">DASC09_015920</name>
</gene>
<comment type="similarity">
    <text evidence="1">Belongs to the universal ribosomal protein uL5 family.</text>
</comment>
<accession>A0AAV5QI30</accession>
<dbReference type="GO" id="GO:1990904">
    <property type="term" value="C:ribonucleoprotein complex"/>
    <property type="evidence" value="ECO:0007669"/>
    <property type="project" value="UniProtKB-KW"/>
</dbReference>
<feature type="domain" description="Large ribosomal subunit protein uL5 C-terminal" evidence="5">
    <location>
        <begin position="192"/>
        <end position="288"/>
    </location>
</feature>
<evidence type="ECO:0000259" key="5">
    <source>
        <dbReference type="Pfam" id="PF00673"/>
    </source>
</evidence>
<comment type="caution">
    <text evidence="6">The sequence shown here is derived from an EMBL/GenBank/DDBJ whole genome shotgun (WGS) entry which is preliminary data.</text>
</comment>
<dbReference type="RefSeq" id="XP_064851267.1">
    <property type="nucleotide sequence ID" value="XM_064995195.1"/>
</dbReference>
<dbReference type="InterPro" id="IPR031309">
    <property type="entry name" value="Ribosomal_uL5_C"/>
</dbReference>
<dbReference type="EMBL" id="BTFZ01000002">
    <property type="protein sequence ID" value="GMM34267.1"/>
    <property type="molecule type" value="Genomic_DNA"/>
</dbReference>